<dbReference type="EMBL" id="JBHMFI010000001">
    <property type="protein sequence ID" value="MFB9070962.1"/>
    <property type="molecule type" value="Genomic_DNA"/>
</dbReference>
<evidence type="ECO:0000313" key="2">
    <source>
        <dbReference type="EMBL" id="MFB9070962.1"/>
    </source>
</evidence>
<sequence>MSPSRPLRWCHARRPSPRAWRRASHAWAGPARPGPPPRRARSTRGRGARDRGGRPGCRRPVDRSTKGLTTTSGGCPLPSLQLYRGHRAWAGCNRMSGTSLVH</sequence>
<keyword evidence="3" id="KW-1185">Reference proteome</keyword>
<accession>A0ABV5FWB7</accession>
<feature type="region of interest" description="Disordered" evidence="1">
    <location>
        <begin position="1"/>
        <end position="77"/>
    </location>
</feature>
<feature type="compositionally biased region" description="Basic and acidic residues" evidence="1">
    <location>
        <begin position="47"/>
        <end position="65"/>
    </location>
</feature>
<comment type="caution">
    <text evidence="2">The sequence shown here is derived from an EMBL/GenBank/DDBJ whole genome shotgun (WGS) entry which is preliminary data.</text>
</comment>
<proteinExistence type="predicted"/>
<reference evidence="2 3" key="1">
    <citation type="submission" date="2024-09" db="EMBL/GenBank/DDBJ databases">
        <authorList>
            <person name="Sun Q."/>
            <person name="Mori K."/>
        </authorList>
    </citation>
    <scope>NUCLEOTIDE SEQUENCE [LARGE SCALE GENOMIC DNA]</scope>
    <source>
        <strain evidence="2 3">CCM 7609</strain>
    </source>
</reference>
<evidence type="ECO:0000313" key="3">
    <source>
        <dbReference type="Proteomes" id="UP001589575"/>
    </source>
</evidence>
<organism evidence="2 3">
    <name type="scientific">Citricoccus parietis</name>
    <dbReference type="NCBI Taxonomy" id="592307"/>
    <lineage>
        <taxon>Bacteria</taxon>
        <taxon>Bacillati</taxon>
        <taxon>Actinomycetota</taxon>
        <taxon>Actinomycetes</taxon>
        <taxon>Micrococcales</taxon>
        <taxon>Micrococcaceae</taxon>
        <taxon>Citricoccus</taxon>
    </lineage>
</organism>
<evidence type="ECO:0000256" key="1">
    <source>
        <dbReference type="SAM" id="MobiDB-lite"/>
    </source>
</evidence>
<gene>
    <name evidence="2" type="ORF">ACFFX0_07060</name>
</gene>
<name>A0ABV5FWB7_9MICC</name>
<protein>
    <submittedName>
        <fullName evidence="2">Uncharacterized protein</fullName>
    </submittedName>
</protein>
<feature type="compositionally biased region" description="Basic residues" evidence="1">
    <location>
        <begin position="8"/>
        <end position="24"/>
    </location>
</feature>
<dbReference type="Proteomes" id="UP001589575">
    <property type="component" value="Unassembled WGS sequence"/>
</dbReference>